<keyword evidence="2" id="KW-0805">Transcription regulation</keyword>
<feature type="domain" description="HTH lysR-type" evidence="5">
    <location>
        <begin position="1"/>
        <end position="58"/>
    </location>
</feature>
<comment type="caution">
    <text evidence="6">The sequence shown here is derived from an EMBL/GenBank/DDBJ whole genome shotgun (WGS) entry which is preliminary data.</text>
</comment>
<keyword evidence="7" id="KW-1185">Reference proteome</keyword>
<gene>
    <name evidence="6" type="ORF">CEY11_03200</name>
</gene>
<dbReference type="InterPro" id="IPR036388">
    <property type="entry name" value="WH-like_DNA-bd_sf"/>
</dbReference>
<protein>
    <submittedName>
        <fullName evidence="6">Transcriptional regulator</fullName>
    </submittedName>
</protein>
<dbReference type="SUPFAM" id="SSF53850">
    <property type="entry name" value="Periplasmic binding protein-like II"/>
    <property type="match status" value="1"/>
</dbReference>
<dbReference type="PRINTS" id="PR00039">
    <property type="entry name" value="HTHLYSR"/>
</dbReference>
<keyword evidence="4" id="KW-0804">Transcription</keyword>
<accession>A0A225N114</accession>
<evidence type="ECO:0000256" key="2">
    <source>
        <dbReference type="ARBA" id="ARBA00023015"/>
    </source>
</evidence>
<evidence type="ECO:0000256" key="1">
    <source>
        <dbReference type="ARBA" id="ARBA00009437"/>
    </source>
</evidence>
<keyword evidence="3" id="KW-0238">DNA-binding</keyword>
<dbReference type="Pfam" id="PF00126">
    <property type="entry name" value="HTH_1"/>
    <property type="match status" value="1"/>
</dbReference>
<evidence type="ECO:0000256" key="3">
    <source>
        <dbReference type="ARBA" id="ARBA00023125"/>
    </source>
</evidence>
<dbReference type="InterPro" id="IPR000847">
    <property type="entry name" value="LysR_HTH_N"/>
</dbReference>
<dbReference type="InterPro" id="IPR036390">
    <property type="entry name" value="WH_DNA-bd_sf"/>
</dbReference>
<proteinExistence type="inferred from homology"/>
<organism evidence="6 7">
    <name type="scientific">Candidimonas nitroreducens</name>
    <dbReference type="NCBI Taxonomy" id="683354"/>
    <lineage>
        <taxon>Bacteria</taxon>
        <taxon>Pseudomonadati</taxon>
        <taxon>Pseudomonadota</taxon>
        <taxon>Betaproteobacteria</taxon>
        <taxon>Burkholderiales</taxon>
        <taxon>Alcaligenaceae</taxon>
        <taxon>Candidimonas</taxon>
    </lineage>
</organism>
<comment type="similarity">
    <text evidence="1">Belongs to the LysR transcriptional regulatory family.</text>
</comment>
<dbReference type="PROSITE" id="PS50931">
    <property type="entry name" value="HTH_LYSR"/>
    <property type="match status" value="1"/>
</dbReference>
<dbReference type="Gene3D" id="3.40.190.290">
    <property type="match status" value="1"/>
</dbReference>
<dbReference type="SUPFAM" id="SSF46785">
    <property type="entry name" value="Winged helix' DNA-binding domain"/>
    <property type="match status" value="1"/>
</dbReference>
<reference evidence="7" key="1">
    <citation type="submission" date="2017-06" db="EMBL/GenBank/DDBJ databases">
        <title>Herbaspirillum phytohormonus sp. nov., isolated from the root nodule of Robinia pseudoacacia in lead-zinc mine.</title>
        <authorList>
            <person name="Fan M."/>
            <person name="Lin Y."/>
        </authorList>
    </citation>
    <scope>NUCLEOTIDE SEQUENCE [LARGE SCALE GENOMIC DNA]</scope>
    <source>
        <strain evidence="7">SC-089</strain>
    </source>
</reference>
<evidence type="ECO:0000313" key="7">
    <source>
        <dbReference type="Proteomes" id="UP000214603"/>
    </source>
</evidence>
<dbReference type="RefSeq" id="WP_088601900.1">
    <property type="nucleotide sequence ID" value="NZ_NJIH01000002.1"/>
</dbReference>
<dbReference type="PANTHER" id="PTHR30126">
    <property type="entry name" value="HTH-TYPE TRANSCRIPTIONAL REGULATOR"/>
    <property type="match status" value="1"/>
</dbReference>
<dbReference type="Proteomes" id="UP000214603">
    <property type="component" value="Unassembled WGS sequence"/>
</dbReference>
<name>A0A225N114_9BURK</name>
<dbReference type="InterPro" id="IPR005119">
    <property type="entry name" value="LysR_subst-bd"/>
</dbReference>
<evidence type="ECO:0000256" key="4">
    <source>
        <dbReference type="ARBA" id="ARBA00023163"/>
    </source>
</evidence>
<dbReference type="GO" id="GO:0000976">
    <property type="term" value="F:transcription cis-regulatory region binding"/>
    <property type="evidence" value="ECO:0007669"/>
    <property type="project" value="TreeGrafter"/>
</dbReference>
<dbReference type="FunFam" id="1.10.10.10:FF:000001">
    <property type="entry name" value="LysR family transcriptional regulator"/>
    <property type="match status" value="1"/>
</dbReference>
<dbReference type="EMBL" id="NJIH01000002">
    <property type="protein sequence ID" value="OWT65750.1"/>
    <property type="molecule type" value="Genomic_DNA"/>
</dbReference>
<evidence type="ECO:0000259" key="5">
    <source>
        <dbReference type="PROSITE" id="PS50931"/>
    </source>
</evidence>
<dbReference type="PANTHER" id="PTHR30126:SF94">
    <property type="entry name" value="LYSR FAMILY TRANSCRIPTIONAL REGULATOR"/>
    <property type="match status" value="1"/>
</dbReference>
<dbReference type="OrthoDB" id="9786526at2"/>
<evidence type="ECO:0000313" key="6">
    <source>
        <dbReference type="EMBL" id="OWT65750.1"/>
    </source>
</evidence>
<dbReference type="CDD" id="cd05466">
    <property type="entry name" value="PBP2_LTTR_substrate"/>
    <property type="match status" value="1"/>
</dbReference>
<dbReference type="Gene3D" id="1.10.10.10">
    <property type="entry name" value="Winged helix-like DNA-binding domain superfamily/Winged helix DNA-binding domain"/>
    <property type="match status" value="1"/>
</dbReference>
<dbReference type="AlphaFoldDB" id="A0A225N114"/>
<dbReference type="GO" id="GO:0003700">
    <property type="term" value="F:DNA-binding transcription factor activity"/>
    <property type="evidence" value="ECO:0007669"/>
    <property type="project" value="InterPro"/>
</dbReference>
<dbReference type="Pfam" id="PF03466">
    <property type="entry name" value="LysR_substrate"/>
    <property type="match status" value="1"/>
</dbReference>
<sequence>MNYLYLRAFYVVASEHSFTRAAQVLNVSQSTLSSHVKALEEIYGIRLLERRNRTVVPTDMGGALLSQCRELFRHEEEIDSLLNRGQKLQAGRLKVGADGPKHVLPVLAKFKLLHPDFKISLYSGNARSVAQNLLDYETDVALVATLEQPHAQLYAEPLMNYALVAFVPRTHRFARKRIIEVADLANERLIMREPASLTRHLLNKSLERAGVVARDTMEMDSREAIREAVASGMGISLMSEIEFPSHDNRTIALRINDPELRLTEYVACRKNRKDTRAIMEFFRLAREFCKL</sequence>